<dbReference type="RefSeq" id="WP_017928639.1">
    <property type="nucleotide sequence ID" value="NZ_KB822998.1"/>
</dbReference>
<dbReference type="eggNOG" id="ENOG5032RWM">
    <property type="taxonomic scope" value="Bacteria"/>
</dbReference>
<dbReference type="OrthoDB" id="7841151at2"/>
<keyword evidence="2" id="KW-1185">Reference proteome</keyword>
<accession>A0A017HBB6</accession>
<proteinExistence type="predicted"/>
<dbReference type="EMBL" id="APGJ01000006">
    <property type="protein sequence ID" value="EYD71807.1"/>
    <property type="molecule type" value="Genomic_DNA"/>
</dbReference>
<organism evidence="1 2">
    <name type="scientific">Limimaricola hongkongensis DSM 17492</name>
    <dbReference type="NCBI Taxonomy" id="1122180"/>
    <lineage>
        <taxon>Bacteria</taxon>
        <taxon>Pseudomonadati</taxon>
        <taxon>Pseudomonadota</taxon>
        <taxon>Alphaproteobacteria</taxon>
        <taxon>Rhodobacterales</taxon>
        <taxon>Paracoccaceae</taxon>
        <taxon>Limimaricola</taxon>
    </lineage>
</organism>
<gene>
    <name evidence="1" type="ORF">Lokhon_01877</name>
</gene>
<dbReference type="Proteomes" id="UP000025047">
    <property type="component" value="Unassembled WGS sequence"/>
</dbReference>
<dbReference type="PATRIC" id="fig|1122180.6.peg.1862"/>
<comment type="caution">
    <text evidence="1">The sequence shown here is derived from an EMBL/GenBank/DDBJ whole genome shotgun (WGS) entry which is preliminary data.</text>
</comment>
<reference evidence="1 2" key="1">
    <citation type="submission" date="2013-03" db="EMBL/GenBank/DDBJ databases">
        <authorList>
            <person name="Fiebig A."/>
            <person name="Goeker M."/>
            <person name="Klenk H.-P.P."/>
        </authorList>
    </citation>
    <scope>NUCLEOTIDE SEQUENCE [LARGE SCALE GENOMIC DNA]</scope>
    <source>
        <strain evidence="1 2">DSM 17492</strain>
    </source>
</reference>
<protein>
    <submittedName>
        <fullName evidence="1">Uncharacterized protein</fullName>
    </submittedName>
</protein>
<dbReference type="HOGENOM" id="CLU_093142_0_0_5"/>
<sequence>MSFARFALRASAVRALRGATLVGDNVRDSDFGAIDIAGDGSLRTDQDRPFVLVYTDDGEATETDLRSLRQNGAVDFVCEFGIAAAMTVLDEETGASHIAGISMPPTDANFELTLDMIDRQIVAALTGQGVWAEIWRRLSLSVTKIERRRAAASDEGMRLAARQMRVRLDLLPDPVAGQPMAPGAVWADFVAAITAEDAVLGDVAASFLGGQDTALTYDMLRAGRGHTEAEGRALGYGPFHPGHPEYLITDPRIETDV</sequence>
<evidence type="ECO:0000313" key="1">
    <source>
        <dbReference type="EMBL" id="EYD71807.1"/>
    </source>
</evidence>
<name>A0A017HBB6_9RHOB</name>
<evidence type="ECO:0000313" key="2">
    <source>
        <dbReference type="Proteomes" id="UP000025047"/>
    </source>
</evidence>
<dbReference type="STRING" id="1122180.Lokhon_01877"/>
<dbReference type="AlphaFoldDB" id="A0A017HBB6"/>